<dbReference type="SUPFAM" id="SSF51735">
    <property type="entry name" value="NAD(P)-binding Rossmann-fold domains"/>
    <property type="match status" value="1"/>
</dbReference>
<dbReference type="AlphaFoldDB" id="A0A437MMZ6"/>
<dbReference type="EMBL" id="SACL01000001">
    <property type="protein sequence ID" value="RVT99024.1"/>
    <property type="molecule type" value="Genomic_DNA"/>
</dbReference>
<sequence length="302" mass="32217">MTEIITLFGGAGFIGRHVLQKLVRRGLTVRVASRSALSGRSLCVGAEPGQVIPLRVDLRDPAAIAAAVRGSRAVVNFVGILAEARGGDFEALQHQGAGAIARAATEAGVRDMVHLSAIGAAADSPSLYARTKAMGEQAVLAGFPGAVILRPSLVFGAGDGFFNRFAQIARLSPVMPVFYGNTRFQPIWVEDVAEAVVRCLEAPALRGQTLELGGPSIRSFRQLMQDVLRYTGLRRRLLDIPPAIAEWQARIMEHVPGKPLTRDQLVLLQRDNVVTGKDGLSALGITPHPADVIAPGYLRGPR</sequence>
<protein>
    <submittedName>
        <fullName evidence="2">Complex I NDUFA9 subunit family protein</fullName>
    </submittedName>
</protein>
<dbReference type="OrthoDB" id="9776313at2"/>
<dbReference type="InterPro" id="IPR036291">
    <property type="entry name" value="NAD(P)-bd_dom_sf"/>
</dbReference>
<accession>A0A437MMZ6</accession>
<organism evidence="2 3">
    <name type="scientific">Rhodovarius crocodyli</name>
    <dbReference type="NCBI Taxonomy" id="1979269"/>
    <lineage>
        <taxon>Bacteria</taxon>
        <taxon>Pseudomonadati</taxon>
        <taxon>Pseudomonadota</taxon>
        <taxon>Alphaproteobacteria</taxon>
        <taxon>Acetobacterales</taxon>
        <taxon>Roseomonadaceae</taxon>
        <taxon>Rhodovarius</taxon>
    </lineage>
</organism>
<dbReference type="Proteomes" id="UP000282957">
    <property type="component" value="Unassembled WGS sequence"/>
</dbReference>
<dbReference type="PANTHER" id="PTHR12126">
    <property type="entry name" value="NADH-UBIQUINONE OXIDOREDUCTASE 39 KDA SUBUNIT-RELATED"/>
    <property type="match status" value="1"/>
</dbReference>
<keyword evidence="3" id="KW-1185">Reference proteome</keyword>
<dbReference type="Pfam" id="PF01370">
    <property type="entry name" value="Epimerase"/>
    <property type="match status" value="1"/>
</dbReference>
<dbReference type="InterPro" id="IPR001509">
    <property type="entry name" value="Epimerase_deHydtase"/>
</dbReference>
<feature type="domain" description="NAD-dependent epimerase/dehydratase" evidence="1">
    <location>
        <begin position="5"/>
        <end position="205"/>
    </location>
</feature>
<evidence type="ECO:0000259" key="1">
    <source>
        <dbReference type="Pfam" id="PF01370"/>
    </source>
</evidence>
<dbReference type="Gene3D" id="3.40.50.720">
    <property type="entry name" value="NAD(P)-binding Rossmann-like Domain"/>
    <property type="match status" value="1"/>
</dbReference>
<evidence type="ECO:0000313" key="3">
    <source>
        <dbReference type="Proteomes" id="UP000282957"/>
    </source>
</evidence>
<dbReference type="GO" id="GO:0044877">
    <property type="term" value="F:protein-containing complex binding"/>
    <property type="evidence" value="ECO:0007669"/>
    <property type="project" value="TreeGrafter"/>
</dbReference>
<dbReference type="RefSeq" id="WP_127785637.1">
    <property type="nucleotide sequence ID" value="NZ_SACL01000001.1"/>
</dbReference>
<gene>
    <name evidence="2" type="ORF">EOD42_02650</name>
</gene>
<dbReference type="FunFam" id="3.40.50.720:FF:000702">
    <property type="entry name" value="NADH dehydrogenase (Ubiquinone)"/>
    <property type="match status" value="1"/>
</dbReference>
<proteinExistence type="predicted"/>
<dbReference type="CDD" id="cd05271">
    <property type="entry name" value="NDUFA9_like_SDR_a"/>
    <property type="match status" value="1"/>
</dbReference>
<evidence type="ECO:0000313" key="2">
    <source>
        <dbReference type="EMBL" id="RVT99024.1"/>
    </source>
</evidence>
<name>A0A437MMZ6_9PROT</name>
<dbReference type="InterPro" id="IPR051207">
    <property type="entry name" value="ComplexI_NDUFA9_subunit"/>
</dbReference>
<dbReference type="PANTHER" id="PTHR12126:SF11">
    <property type="entry name" value="NADH DEHYDROGENASE [UBIQUINONE] 1 ALPHA SUBCOMPLEX SUBUNIT 9, MITOCHONDRIAL"/>
    <property type="match status" value="1"/>
</dbReference>
<reference evidence="2 3" key="1">
    <citation type="submission" date="2019-01" db="EMBL/GenBank/DDBJ databases">
        <authorList>
            <person name="Chen W.-M."/>
        </authorList>
    </citation>
    <scope>NUCLEOTIDE SEQUENCE [LARGE SCALE GENOMIC DNA]</scope>
    <source>
        <strain evidence="2 3">CCP-6</strain>
    </source>
</reference>
<comment type="caution">
    <text evidence="2">The sequence shown here is derived from an EMBL/GenBank/DDBJ whole genome shotgun (WGS) entry which is preliminary data.</text>
</comment>